<dbReference type="STRING" id="399497.BW733_09160"/>
<accession>A0A1Q2D2F6</accession>
<keyword evidence="3" id="KW-1185">Reference proteome</keyword>
<dbReference type="SUPFAM" id="SSF52540">
    <property type="entry name" value="P-loop containing nucleoside triphosphate hydrolases"/>
    <property type="match status" value="1"/>
</dbReference>
<dbReference type="InterPro" id="IPR027417">
    <property type="entry name" value="P-loop_NTPase"/>
</dbReference>
<dbReference type="GO" id="GO:0016301">
    <property type="term" value="F:kinase activity"/>
    <property type="evidence" value="ECO:0007669"/>
    <property type="project" value="UniProtKB-KW"/>
</dbReference>
<evidence type="ECO:0000313" key="3">
    <source>
        <dbReference type="Proteomes" id="UP000188235"/>
    </source>
</evidence>
<dbReference type="Gene3D" id="3.40.50.300">
    <property type="entry name" value="P-loop containing nucleotide triphosphate hydrolases"/>
    <property type="match status" value="1"/>
</dbReference>
<dbReference type="KEGG" id="tfa:BW733_09160"/>
<dbReference type="Proteomes" id="UP000188235">
    <property type="component" value="Chromosome"/>
</dbReference>
<dbReference type="GO" id="GO:0005524">
    <property type="term" value="F:ATP binding"/>
    <property type="evidence" value="ECO:0007669"/>
    <property type="project" value="InterPro"/>
</dbReference>
<organism evidence="2 3">
    <name type="scientific">Tessaracoccus flavescens</name>
    <dbReference type="NCBI Taxonomy" id="399497"/>
    <lineage>
        <taxon>Bacteria</taxon>
        <taxon>Bacillati</taxon>
        <taxon>Actinomycetota</taxon>
        <taxon>Actinomycetes</taxon>
        <taxon>Propionibacteriales</taxon>
        <taxon>Propionibacteriaceae</taxon>
        <taxon>Tessaracoccus</taxon>
    </lineage>
</organism>
<name>A0A1Q2D2F6_9ACTN</name>
<dbReference type="AlphaFoldDB" id="A0A1Q2D2F6"/>
<dbReference type="EMBL" id="CP019607">
    <property type="protein sequence ID" value="AQP52546.1"/>
    <property type="molecule type" value="Genomic_DNA"/>
</dbReference>
<reference evidence="2 3" key="1">
    <citation type="journal article" date="2008" name="Int. J. Syst. Evol. Microbiol.">
        <title>Tessaracoccus flavescens sp. nov., isolated from marine sediment.</title>
        <authorList>
            <person name="Lee D.W."/>
            <person name="Lee S.D."/>
        </authorList>
    </citation>
    <scope>NUCLEOTIDE SEQUENCE [LARGE SCALE GENOMIC DNA]</scope>
    <source>
        <strain evidence="2 3">SST-39T</strain>
    </source>
</reference>
<dbReference type="NCBIfam" id="NF006743">
    <property type="entry name" value="PRK09270.1-2"/>
    <property type="match status" value="1"/>
</dbReference>
<evidence type="ECO:0000259" key="1">
    <source>
        <dbReference type="Pfam" id="PF00485"/>
    </source>
</evidence>
<dbReference type="PANTHER" id="PTHR10285">
    <property type="entry name" value="URIDINE KINASE"/>
    <property type="match status" value="1"/>
</dbReference>
<keyword evidence="2" id="KW-0808">Transferase</keyword>
<evidence type="ECO:0000313" key="2">
    <source>
        <dbReference type="EMBL" id="AQP52546.1"/>
    </source>
</evidence>
<feature type="domain" description="Phosphoribulokinase/uridine kinase" evidence="1">
    <location>
        <begin position="19"/>
        <end position="205"/>
    </location>
</feature>
<dbReference type="InterPro" id="IPR006083">
    <property type="entry name" value="PRK/URK"/>
</dbReference>
<keyword evidence="2" id="KW-0418">Kinase</keyword>
<gene>
    <name evidence="2" type="ORF">BW733_09160</name>
</gene>
<dbReference type="Pfam" id="PF00485">
    <property type="entry name" value="PRK"/>
    <property type="match status" value="1"/>
</dbReference>
<protein>
    <submittedName>
        <fullName evidence="2">Nucleoside/nucleotide kinase family protein</fullName>
    </submittedName>
</protein>
<proteinExistence type="predicted"/>
<sequence length="208" mass="23207">MPELVERARALAERGSRTILGIVGSPGAGKTTLCTAIESALGDDVVVVGMDGFHLDNPILIERGRREDKGAPDTFDVAGYVSLLRRLGEATEPITYGPRFDREIETSIGSAIPVPQTVPLVITEGLYLLREEEGWEEVRGLVDEMWYLELPDAVRQERLLRRRLGHGDNEEHARDWVMRVDQASADRVAKTKHRADLIIEVLDNQEQA</sequence>